<evidence type="ECO:0000313" key="9">
    <source>
        <dbReference type="Proteomes" id="UP000184310"/>
    </source>
</evidence>
<evidence type="ECO:0000256" key="5">
    <source>
        <dbReference type="ARBA" id="ARBA00023004"/>
    </source>
</evidence>
<keyword evidence="4" id="KW-0249">Electron transport</keyword>
<dbReference type="Gene3D" id="1.20.1260.10">
    <property type="match status" value="1"/>
</dbReference>
<dbReference type="PROSITE" id="PS50903">
    <property type="entry name" value="RUBREDOXIN_LIKE"/>
    <property type="match status" value="1"/>
</dbReference>
<dbReference type="Pfam" id="PF21349">
    <property type="entry name" value="RUBY_RBDX"/>
    <property type="match status" value="1"/>
</dbReference>
<evidence type="ECO:0000259" key="6">
    <source>
        <dbReference type="PROSITE" id="PS50903"/>
    </source>
</evidence>
<dbReference type="EMBL" id="FQZB01000011">
    <property type="protein sequence ID" value="SHJ87641.1"/>
    <property type="molecule type" value="Genomic_DNA"/>
</dbReference>
<dbReference type="CDD" id="cd01041">
    <property type="entry name" value="Rubrerythrin"/>
    <property type="match status" value="1"/>
</dbReference>
<dbReference type="GO" id="GO:0016491">
    <property type="term" value="F:oxidoreductase activity"/>
    <property type="evidence" value="ECO:0007669"/>
    <property type="project" value="InterPro"/>
</dbReference>
<proteinExistence type="predicted"/>
<reference evidence="8 9" key="1">
    <citation type="submission" date="2016-11" db="EMBL/GenBank/DDBJ databases">
        <authorList>
            <person name="Jaros S."/>
            <person name="Januszkiewicz K."/>
            <person name="Wedrychowicz H."/>
        </authorList>
    </citation>
    <scope>NUCLEOTIDE SEQUENCE [LARGE SCALE GENOMIC DNA]</scope>
    <source>
        <strain evidence="8 9">DSM 21758</strain>
    </source>
</reference>
<dbReference type="GO" id="GO:0005506">
    <property type="term" value="F:iron ion binding"/>
    <property type="evidence" value="ECO:0007669"/>
    <property type="project" value="InterPro"/>
</dbReference>
<feature type="domain" description="Rubredoxin-like" evidence="6">
    <location>
        <begin position="146"/>
        <end position="180"/>
    </location>
</feature>
<comment type="cofactor">
    <cofactor evidence="1">
        <name>Fe(3+)</name>
        <dbReference type="ChEBI" id="CHEBI:29034"/>
    </cofactor>
</comment>
<dbReference type="AlphaFoldDB" id="A0A1M6MVZ8"/>
<dbReference type="STRING" id="1121302.SAMN02745163_02782"/>
<dbReference type="InterPro" id="IPR009078">
    <property type="entry name" value="Ferritin-like_SF"/>
</dbReference>
<keyword evidence="9" id="KW-1185">Reference proteome</keyword>
<evidence type="ECO:0000259" key="7">
    <source>
        <dbReference type="PROSITE" id="PS50905"/>
    </source>
</evidence>
<protein>
    <submittedName>
        <fullName evidence="8">Rubrerythrin</fullName>
    </submittedName>
</protein>
<evidence type="ECO:0000256" key="4">
    <source>
        <dbReference type="ARBA" id="ARBA00022982"/>
    </source>
</evidence>
<keyword evidence="2" id="KW-0813">Transport</keyword>
<dbReference type="CDD" id="cd00729">
    <property type="entry name" value="rubredoxin_SM"/>
    <property type="match status" value="1"/>
</dbReference>
<dbReference type="PROSITE" id="PS50905">
    <property type="entry name" value="FERRITIN_LIKE"/>
    <property type="match status" value="1"/>
</dbReference>
<dbReference type="InterPro" id="IPR003251">
    <property type="entry name" value="Rr_diiron-bd_dom"/>
</dbReference>
<dbReference type="SUPFAM" id="SSF47240">
    <property type="entry name" value="Ferritin-like"/>
    <property type="match status" value="1"/>
</dbReference>
<evidence type="ECO:0000256" key="3">
    <source>
        <dbReference type="ARBA" id="ARBA00022723"/>
    </source>
</evidence>
<dbReference type="InterPro" id="IPR009040">
    <property type="entry name" value="Ferritin-like_diiron"/>
</dbReference>
<evidence type="ECO:0000313" key="8">
    <source>
        <dbReference type="EMBL" id="SHJ87641.1"/>
    </source>
</evidence>
<dbReference type="PANTHER" id="PTHR43865:SF1">
    <property type="entry name" value="RUBRERYTHRIN-RELATED"/>
    <property type="match status" value="1"/>
</dbReference>
<dbReference type="Gene3D" id="2.20.28.10">
    <property type="match status" value="1"/>
</dbReference>
<gene>
    <name evidence="8" type="ORF">SAMN02745163_02782</name>
</gene>
<dbReference type="InterPro" id="IPR048574">
    <property type="entry name" value="RUBY_RBDX"/>
</dbReference>
<name>A0A1M6MVZ8_9CLOT</name>
<sequence length="184" mass="21405">MTDYKGNNLKGSETEKNLYKTFAGESRARAKYFMFAEKAKEEGFQGIAEIFEETGRNEYAHSREVFNRYLGNVKSTEENLQTAIAGETEEFETLYKEFEETARKEGYDQIADFYKELREVEEGHQERFKVLKDKVANGTVFTSKEPIEWICMNCGYIHEGTEAPKVCPLCKYPQAYFKPKCEIK</sequence>
<dbReference type="PANTHER" id="PTHR43865">
    <property type="entry name" value="RUBRERYTHRIN-RELATED"/>
    <property type="match status" value="1"/>
</dbReference>
<dbReference type="SUPFAM" id="SSF57802">
    <property type="entry name" value="Rubredoxin-like"/>
    <property type="match status" value="1"/>
</dbReference>
<keyword evidence="3" id="KW-0479">Metal-binding</keyword>
<evidence type="ECO:0000256" key="2">
    <source>
        <dbReference type="ARBA" id="ARBA00022448"/>
    </source>
</evidence>
<dbReference type="InterPro" id="IPR024934">
    <property type="entry name" value="Rubredoxin-like_dom"/>
</dbReference>
<evidence type="ECO:0000256" key="1">
    <source>
        <dbReference type="ARBA" id="ARBA00001965"/>
    </source>
</evidence>
<dbReference type="OrthoDB" id="9799749at2"/>
<dbReference type="InterPro" id="IPR012347">
    <property type="entry name" value="Ferritin-like"/>
</dbReference>
<accession>A0A1M6MVZ8</accession>
<dbReference type="RefSeq" id="WP_072988798.1">
    <property type="nucleotide sequence ID" value="NZ_FQZB01000011.1"/>
</dbReference>
<keyword evidence="5" id="KW-0408">Iron</keyword>
<organism evidence="8 9">
    <name type="scientific">Clostridium cavendishii DSM 21758</name>
    <dbReference type="NCBI Taxonomy" id="1121302"/>
    <lineage>
        <taxon>Bacteria</taxon>
        <taxon>Bacillati</taxon>
        <taxon>Bacillota</taxon>
        <taxon>Clostridia</taxon>
        <taxon>Eubacteriales</taxon>
        <taxon>Clostridiaceae</taxon>
        <taxon>Clostridium</taxon>
    </lineage>
</organism>
<dbReference type="Pfam" id="PF02915">
    <property type="entry name" value="Rubrerythrin"/>
    <property type="match status" value="1"/>
</dbReference>
<dbReference type="Proteomes" id="UP000184310">
    <property type="component" value="Unassembled WGS sequence"/>
</dbReference>
<feature type="domain" description="Ferritin-like diiron" evidence="7">
    <location>
        <begin position="8"/>
        <end position="139"/>
    </location>
</feature>
<dbReference type="InterPro" id="IPR052364">
    <property type="entry name" value="Rubrerythrin"/>
</dbReference>